<dbReference type="Gene3D" id="3.60.10.10">
    <property type="entry name" value="Endonuclease/exonuclease/phosphatase"/>
    <property type="match status" value="1"/>
</dbReference>
<comment type="caution">
    <text evidence="1">The sequence shown here is derived from an EMBL/GenBank/DDBJ whole genome shotgun (WGS) entry which is preliminary data.</text>
</comment>
<protein>
    <recommendedName>
        <fullName evidence="3">Endonuclease/exonuclease/phosphatase domain-containing protein</fullName>
    </recommendedName>
</protein>
<accession>A0ABR1ERP0</accession>
<sequence>MNSSLYNAVYETGEELFLGTCDSRGVGRVGVLVNTTMANNIDSFEQLTTRIGRLRMRRCGPTPALTIFVAYAPTSSYDEEEVEAFYMDLEKFYREDHAFCKVITGDFNAKIGPRRMPEQLTAYNGMNSGGRLSEFIMTTKTIHGNSQFQKPSSLCWTWESPGGGYSNEMDHIIVSNRFCLAMLLFCQSSMRDRTIASSEEDFHSQGKKREEREN</sequence>
<proteinExistence type="predicted"/>
<name>A0ABR1ERP0_NECAM</name>
<keyword evidence="2" id="KW-1185">Reference proteome</keyword>
<reference evidence="1 2" key="1">
    <citation type="submission" date="2023-08" db="EMBL/GenBank/DDBJ databases">
        <title>A Necator americanus chromosomal reference genome.</title>
        <authorList>
            <person name="Ilik V."/>
            <person name="Petrzelkova K.J."/>
            <person name="Pardy F."/>
            <person name="Fuh T."/>
            <person name="Niatou-Singa F.S."/>
            <person name="Gouil Q."/>
            <person name="Baker L."/>
            <person name="Ritchie M.E."/>
            <person name="Jex A.R."/>
            <person name="Gazzola D."/>
            <person name="Li H."/>
            <person name="Toshio Fujiwara R."/>
            <person name="Zhan B."/>
            <person name="Aroian R.V."/>
            <person name="Pafco B."/>
            <person name="Schwarz E.M."/>
        </authorList>
    </citation>
    <scope>NUCLEOTIDE SEQUENCE [LARGE SCALE GENOMIC DNA]</scope>
    <source>
        <strain evidence="1 2">Aroian</strain>
        <tissue evidence="1">Whole animal</tissue>
    </source>
</reference>
<gene>
    <name evidence="1" type="primary">Necator_chrX.g25467</name>
    <name evidence="1" type="ORF">RB195_025301</name>
</gene>
<evidence type="ECO:0000313" key="2">
    <source>
        <dbReference type="Proteomes" id="UP001303046"/>
    </source>
</evidence>
<evidence type="ECO:0000313" key="1">
    <source>
        <dbReference type="EMBL" id="KAK6765314.1"/>
    </source>
</evidence>
<dbReference type="EMBL" id="JAVFWL010000006">
    <property type="protein sequence ID" value="KAK6765314.1"/>
    <property type="molecule type" value="Genomic_DNA"/>
</dbReference>
<evidence type="ECO:0008006" key="3">
    <source>
        <dbReference type="Google" id="ProtNLM"/>
    </source>
</evidence>
<organism evidence="1 2">
    <name type="scientific">Necator americanus</name>
    <name type="common">Human hookworm</name>
    <dbReference type="NCBI Taxonomy" id="51031"/>
    <lineage>
        <taxon>Eukaryota</taxon>
        <taxon>Metazoa</taxon>
        <taxon>Ecdysozoa</taxon>
        <taxon>Nematoda</taxon>
        <taxon>Chromadorea</taxon>
        <taxon>Rhabditida</taxon>
        <taxon>Rhabditina</taxon>
        <taxon>Rhabditomorpha</taxon>
        <taxon>Strongyloidea</taxon>
        <taxon>Ancylostomatidae</taxon>
        <taxon>Bunostominae</taxon>
        <taxon>Necator</taxon>
    </lineage>
</organism>
<dbReference type="SUPFAM" id="SSF56219">
    <property type="entry name" value="DNase I-like"/>
    <property type="match status" value="1"/>
</dbReference>
<dbReference type="InterPro" id="IPR036691">
    <property type="entry name" value="Endo/exonu/phosph_ase_sf"/>
</dbReference>
<dbReference type="Proteomes" id="UP001303046">
    <property type="component" value="Unassembled WGS sequence"/>
</dbReference>